<evidence type="ECO:0000256" key="6">
    <source>
        <dbReference type="ARBA" id="ARBA00022764"/>
    </source>
</evidence>
<dbReference type="Pfam" id="PF13365">
    <property type="entry name" value="Trypsin_2"/>
    <property type="match status" value="1"/>
</dbReference>
<feature type="domain" description="PDZ" evidence="11">
    <location>
        <begin position="266"/>
        <end position="357"/>
    </location>
</feature>
<organism evidence="12 13">
    <name type="scientific">Nitrosococcus wardiae</name>
    <dbReference type="NCBI Taxonomy" id="1814290"/>
    <lineage>
        <taxon>Bacteria</taxon>
        <taxon>Pseudomonadati</taxon>
        <taxon>Pseudomonadota</taxon>
        <taxon>Gammaproteobacteria</taxon>
        <taxon>Chromatiales</taxon>
        <taxon>Chromatiaceae</taxon>
        <taxon>Nitrosococcus</taxon>
    </lineage>
</organism>
<evidence type="ECO:0000256" key="7">
    <source>
        <dbReference type="ARBA" id="ARBA00022801"/>
    </source>
</evidence>
<dbReference type="InterPro" id="IPR041489">
    <property type="entry name" value="PDZ_6"/>
</dbReference>
<dbReference type="NCBIfam" id="TIGR02037">
    <property type="entry name" value="degP_htrA_DO"/>
    <property type="match status" value="1"/>
</dbReference>
<evidence type="ECO:0000256" key="2">
    <source>
        <dbReference type="ARBA" id="ARBA00010541"/>
    </source>
</evidence>
<keyword evidence="4 10" id="KW-0732">Signal</keyword>
<evidence type="ECO:0000256" key="4">
    <source>
        <dbReference type="ARBA" id="ARBA00022729"/>
    </source>
</evidence>
<evidence type="ECO:0000256" key="9">
    <source>
        <dbReference type="PIRSR" id="PIRSR611782-2"/>
    </source>
</evidence>
<dbReference type="EMBL" id="CP038033">
    <property type="protein sequence ID" value="QBQ56092.1"/>
    <property type="molecule type" value="Genomic_DNA"/>
</dbReference>
<dbReference type="KEGG" id="nwr:E3U44_17430"/>
<dbReference type="Gene3D" id="2.40.10.120">
    <property type="match status" value="1"/>
</dbReference>
<dbReference type="Pfam" id="PF17820">
    <property type="entry name" value="PDZ_6"/>
    <property type="match status" value="1"/>
</dbReference>
<dbReference type="PRINTS" id="PR00834">
    <property type="entry name" value="PROTEASES2C"/>
</dbReference>
<evidence type="ECO:0000256" key="8">
    <source>
        <dbReference type="ARBA" id="ARBA00022825"/>
    </source>
</evidence>
<comment type="subcellular location">
    <subcellularLocation>
        <location evidence="1">Periplasm</location>
    </subcellularLocation>
</comment>
<dbReference type="InterPro" id="IPR036034">
    <property type="entry name" value="PDZ_sf"/>
</dbReference>
<evidence type="ECO:0000256" key="3">
    <source>
        <dbReference type="ARBA" id="ARBA00022670"/>
    </source>
</evidence>
<feature type="binding site" evidence="9">
    <location>
        <position position="118"/>
    </location>
    <ligand>
        <name>substrate</name>
    </ligand>
</feature>
<accession>A0A4P7C5G4</accession>
<dbReference type="AlphaFoldDB" id="A0A4P7C5G4"/>
<feature type="chain" id="PRO_5039019944" evidence="10">
    <location>
        <begin position="22"/>
        <end position="475"/>
    </location>
</feature>
<dbReference type="PROSITE" id="PS50106">
    <property type="entry name" value="PDZ"/>
    <property type="match status" value="2"/>
</dbReference>
<keyword evidence="7" id="KW-0378">Hydrolase</keyword>
<dbReference type="InterPro" id="IPR011782">
    <property type="entry name" value="Pept_S1C_Do"/>
</dbReference>
<dbReference type="RefSeq" id="WP_134359345.1">
    <property type="nucleotide sequence ID" value="NZ_CP038033.1"/>
</dbReference>
<dbReference type="SMART" id="SM00228">
    <property type="entry name" value="PDZ"/>
    <property type="match status" value="2"/>
</dbReference>
<dbReference type="GO" id="GO:0006508">
    <property type="term" value="P:proteolysis"/>
    <property type="evidence" value="ECO:0007669"/>
    <property type="project" value="UniProtKB-KW"/>
</dbReference>
<dbReference type="SUPFAM" id="SSF50494">
    <property type="entry name" value="Trypsin-like serine proteases"/>
    <property type="match status" value="1"/>
</dbReference>
<dbReference type="Pfam" id="PF13180">
    <property type="entry name" value="PDZ_2"/>
    <property type="match status" value="1"/>
</dbReference>
<dbReference type="InterPro" id="IPR001478">
    <property type="entry name" value="PDZ"/>
</dbReference>
<dbReference type="Proteomes" id="UP000294325">
    <property type="component" value="Chromosome"/>
</dbReference>
<evidence type="ECO:0000313" key="12">
    <source>
        <dbReference type="EMBL" id="QBQ56092.1"/>
    </source>
</evidence>
<dbReference type="InterPro" id="IPR009003">
    <property type="entry name" value="Peptidase_S1_PA"/>
</dbReference>
<dbReference type="GO" id="GO:0042597">
    <property type="term" value="C:periplasmic space"/>
    <property type="evidence" value="ECO:0007669"/>
    <property type="project" value="UniProtKB-SubCell"/>
</dbReference>
<dbReference type="PANTHER" id="PTHR22939:SF129">
    <property type="entry name" value="SERINE PROTEASE HTRA2, MITOCHONDRIAL"/>
    <property type="match status" value="1"/>
</dbReference>
<keyword evidence="5" id="KW-0677">Repeat</keyword>
<dbReference type="Gene3D" id="2.30.42.10">
    <property type="match status" value="2"/>
</dbReference>
<dbReference type="FunFam" id="2.30.42.10:FF:000037">
    <property type="entry name" value="Periplasmic serine endoprotease DegP-like"/>
    <property type="match status" value="1"/>
</dbReference>
<dbReference type="SUPFAM" id="SSF50156">
    <property type="entry name" value="PDZ domain-like"/>
    <property type="match status" value="2"/>
</dbReference>
<keyword evidence="13" id="KW-1185">Reference proteome</keyword>
<dbReference type="PANTHER" id="PTHR22939">
    <property type="entry name" value="SERINE PROTEASE FAMILY S1C HTRA-RELATED"/>
    <property type="match status" value="1"/>
</dbReference>
<feature type="binding site" evidence="9">
    <location>
        <begin position="220"/>
        <end position="222"/>
    </location>
    <ligand>
        <name>substrate</name>
    </ligand>
</feature>
<dbReference type="OrthoDB" id="9758917at2"/>
<gene>
    <name evidence="12" type="ORF">E3U44_17430</name>
</gene>
<sequence length="475" mass="50949">MHKYRIILFLWVAFFALPVHALEGDGGVESLRQTGKAFAAVARQVSPSVVFIQVETTQEGRAPTPFDDEFFRRFFGEPFSPPQGPRGERRAISQGSGFVFSSKKGLLSDKTYILTNNHVVEGADKIRVQFQNGREFDAEIVGTDPKSEIAVIEIEAGGLPALQWGDSSKLEVGEWVVALGNPFGLSHTLTVGVVSAKGRTSLGISDYEDFIQTDAAINPGNSGGPLVNLDGKVVGVNTAIFSRSGGYMGVGFAIPSSLAQIIANQLIETGEVVRGYLGIVIQPLTGELAESFGLKQSQGILVAQVSKDSPAGKAGLKQGDVIISYQGKPVKDIGDFRNRVALTSPGSRETLTLLRNGKQREVKVTIGELSKTQTLAEGPAQTAEELGLAVQTLTPELARQFDAKAGEGVVVTGVKPASIAAMAGIRTGNVILQVNRKPVNSAEEFDRAVEESRDDKRVLLLVRSGDMQRYVVLRW</sequence>
<dbReference type="CDD" id="cd10839">
    <property type="entry name" value="cpPDZ1_DegP-like"/>
    <property type="match status" value="1"/>
</dbReference>
<feature type="signal peptide" evidence="10">
    <location>
        <begin position="1"/>
        <end position="21"/>
    </location>
</feature>
<reference evidence="12 13" key="1">
    <citation type="submission" date="2019-03" db="EMBL/GenBank/DDBJ databases">
        <title>The genome sequence of Nitrosococcus wardiae strain D1FHST reveals the archetypal metabolic capacity of ammonia-oxidizing Gammaproteobacteria.</title>
        <authorList>
            <person name="Wang L."/>
            <person name="Lim C.K."/>
            <person name="Hanson T.E."/>
            <person name="Dang H."/>
            <person name="Klotz M.G."/>
        </authorList>
    </citation>
    <scope>NUCLEOTIDE SEQUENCE [LARGE SCALE GENOMIC DNA]</scope>
    <source>
        <strain evidence="12 13">D1FHS</strain>
    </source>
</reference>
<keyword evidence="6" id="KW-0574">Periplasm</keyword>
<keyword evidence="8" id="KW-0720">Serine protease</keyword>
<evidence type="ECO:0000256" key="1">
    <source>
        <dbReference type="ARBA" id="ARBA00004418"/>
    </source>
</evidence>
<feature type="domain" description="PDZ" evidence="11">
    <location>
        <begin position="372"/>
        <end position="475"/>
    </location>
</feature>
<evidence type="ECO:0000259" key="11">
    <source>
        <dbReference type="PROSITE" id="PS50106"/>
    </source>
</evidence>
<comment type="similarity">
    <text evidence="2">Belongs to the peptidase S1C family.</text>
</comment>
<name>A0A4P7C5G4_9GAMM</name>
<feature type="binding site" evidence="9">
    <location>
        <position position="55"/>
    </location>
    <ligand>
        <name>substrate</name>
    </ligand>
</feature>
<evidence type="ECO:0000313" key="13">
    <source>
        <dbReference type="Proteomes" id="UP000294325"/>
    </source>
</evidence>
<evidence type="ECO:0000256" key="5">
    <source>
        <dbReference type="ARBA" id="ARBA00022737"/>
    </source>
</evidence>
<proteinExistence type="inferred from homology"/>
<dbReference type="InterPro" id="IPR001940">
    <property type="entry name" value="Peptidase_S1C"/>
</dbReference>
<dbReference type="GO" id="GO:0004252">
    <property type="term" value="F:serine-type endopeptidase activity"/>
    <property type="evidence" value="ECO:0007669"/>
    <property type="project" value="InterPro"/>
</dbReference>
<protein>
    <submittedName>
        <fullName evidence="12">DegQ family serine endoprotease</fullName>
    </submittedName>
</protein>
<keyword evidence="3 12" id="KW-0645">Protease</keyword>
<evidence type="ECO:0000256" key="10">
    <source>
        <dbReference type="SAM" id="SignalP"/>
    </source>
</evidence>